<dbReference type="GeneID" id="29474291"/>
<organism evidence="1 2">
    <name type="scientific">Campylobacter hyointestinalis subsp. hyointestinalis</name>
    <dbReference type="NCBI Taxonomy" id="91352"/>
    <lineage>
        <taxon>Bacteria</taxon>
        <taxon>Pseudomonadati</taxon>
        <taxon>Campylobacterota</taxon>
        <taxon>Epsilonproteobacteria</taxon>
        <taxon>Campylobacterales</taxon>
        <taxon>Campylobacteraceae</taxon>
        <taxon>Campylobacter</taxon>
    </lineage>
</organism>
<evidence type="ECO:0000313" key="1">
    <source>
        <dbReference type="EMBL" id="CUU83150.1"/>
    </source>
</evidence>
<dbReference type="EMBL" id="FAUW01000003">
    <property type="protein sequence ID" value="CUU83150.1"/>
    <property type="molecule type" value="Genomic_DNA"/>
</dbReference>
<dbReference type="RefSeq" id="WP_059427533.1">
    <property type="nucleotide sequence ID" value="NZ_FAUT01000001.1"/>
</dbReference>
<protein>
    <submittedName>
        <fullName evidence="1">Uncharacterized protein</fullName>
    </submittedName>
</protein>
<evidence type="ECO:0000313" key="2">
    <source>
        <dbReference type="Proteomes" id="UP000052257"/>
    </source>
</evidence>
<name>A0A9W5ATP3_CAMHY</name>
<reference evidence="1 2" key="1">
    <citation type="submission" date="2015-11" db="EMBL/GenBank/DDBJ databases">
        <authorList>
            <consortium name="Pathogen Informatics"/>
        </authorList>
    </citation>
    <scope>NUCLEOTIDE SEQUENCE [LARGE SCALE GENOMIC DNA]</scope>
    <source>
        <strain evidence="1 2">006A-0191</strain>
    </source>
</reference>
<sequence>MLNDMDIMRLFGVPNTTMRDWKKKDKSDWRYKVAMFLKSQDKERVEAFLKAYELEELSPSKTSK</sequence>
<proteinExistence type="predicted"/>
<dbReference type="Proteomes" id="UP000052257">
    <property type="component" value="Unassembled WGS sequence"/>
</dbReference>
<gene>
    <name evidence="1" type="ORF">ERS739220_01398</name>
</gene>
<accession>A0A9W5ATP3</accession>
<dbReference type="AlphaFoldDB" id="A0A9W5ATP3"/>
<comment type="caution">
    <text evidence="1">The sequence shown here is derived from an EMBL/GenBank/DDBJ whole genome shotgun (WGS) entry which is preliminary data.</text>
</comment>